<sequence>MSVHRNARCRGPYGGEGDQAGGTGCDDPAVFEVARYRLPALRVCAVHLGPCLLLASGVLWPPEITLIGRP</sequence>
<dbReference type="Proteomes" id="UP000190306">
    <property type="component" value="Chromosome"/>
</dbReference>
<dbReference type="AlphaFoldDB" id="A0AAE6Y9F3"/>
<organism evidence="3 5">
    <name type="scientific">Streptomyces antibioticus</name>
    <dbReference type="NCBI Taxonomy" id="1890"/>
    <lineage>
        <taxon>Bacteria</taxon>
        <taxon>Bacillati</taxon>
        <taxon>Actinomycetota</taxon>
        <taxon>Actinomycetes</taxon>
        <taxon>Kitasatosporales</taxon>
        <taxon>Streptomycetaceae</taxon>
        <taxon>Streptomyces</taxon>
    </lineage>
</organism>
<name>A0AAE6Y9F3_STRAT</name>
<dbReference type="EMBL" id="CP050692">
    <property type="protein sequence ID" value="QIT45753.1"/>
    <property type="molecule type" value="Genomic_DNA"/>
</dbReference>
<feature type="region of interest" description="Disordered" evidence="1">
    <location>
        <begin position="1"/>
        <end position="24"/>
    </location>
</feature>
<gene>
    <name evidence="2" type="ORF">AFM16_20945</name>
    <name evidence="3" type="ORF">HCX60_21310</name>
</gene>
<dbReference type="RefSeq" id="WP_030782103.1">
    <property type="nucleotide sequence ID" value="NZ_CM007717.1"/>
</dbReference>
<evidence type="ECO:0000313" key="4">
    <source>
        <dbReference type="Proteomes" id="UP000190306"/>
    </source>
</evidence>
<dbReference type="Proteomes" id="UP000502504">
    <property type="component" value="Chromosome"/>
</dbReference>
<evidence type="ECO:0000313" key="2">
    <source>
        <dbReference type="EMBL" id="OOQ50332.1"/>
    </source>
</evidence>
<proteinExistence type="predicted"/>
<protein>
    <submittedName>
        <fullName evidence="3">Uncharacterized protein</fullName>
    </submittedName>
</protein>
<dbReference type="EMBL" id="LHQL01000010">
    <property type="protein sequence ID" value="OOQ50332.1"/>
    <property type="molecule type" value="Genomic_DNA"/>
</dbReference>
<evidence type="ECO:0000313" key="3">
    <source>
        <dbReference type="EMBL" id="QIT45753.1"/>
    </source>
</evidence>
<dbReference type="GeneID" id="93956261"/>
<reference evidence="2 4" key="1">
    <citation type="submission" date="2015-07" db="EMBL/GenBank/DDBJ databases">
        <title>Draft Genome Sequence of Streptomyces antibioticus, IMRU 3720 reveals insights in the evolution of actinomycin biosynthetic gene clusters in Streptomyces.</title>
        <authorList>
            <person name="Crnovcic I."/>
            <person name="Ruckert C."/>
            <person name="Kalinowksi J."/>
            <person name="Keller U."/>
        </authorList>
    </citation>
    <scope>NUCLEOTIDE SEQUENCE [LARGE SCALE GENOMIC DNA]</scope>
    <source>
        <strain evidence="2 4">DSM 41481</strain>
    </source>
</reference>
<reference evidence="3 5" key="2">
    <citation type="submission" date="2020-03" db="EMBL/GenBank/DDBJ databases">
        <title>Is there a link between lipid content and antibiotic production in Streptomyces?</title>
        <authorList>
            <person name="David M."/>
            <person name="Lejeune C."/>
            <person name="Abreu S."/>
            <person name="Thibessard A."/>
            <person name="Leblond P."/>
            <person name="Chaminade P."/>
            <person name="Virolle M.-J."/>
        </authorList>
    </citation>
    <scope>NUCLEOTIDE SEQUENCE [LARGE SCALE GENOMIC DNA]</scope>
    <source>
        <strain evidence="3 5">DSM 41481</strain>
    </source>
</reference>
<accession>A0AAE6Y9F3</accession>
<feature type="compositionally biased region" description="Gly residues" evidence="1">
    <location>
        <begin position="12"/>
        <end position="24"/>
    </location>
</feature>
<keyword evidence="4" id="KW-1185">Reference proteome</keyword>
<evidence type="ECO:0000256" key="1">
    <source>
        <dbReference type="SAM" id="MobiDB-lite"/>
    </source>
</evidence>
<evidence type="ECO:0000313" key="5">
    <source>
        <dbReference type="Proteomes" id="UP000502504"/>
    </source>
</evidence>